<sequence>MRVLRLPIVLLPLLAALSFNAWADNLPKSIAAQLPPGYQPLLAHAGPDLDNGRHSFLVVAHRAVDTREQPSPRPLLIYEEQADHTYRLAARNDQVVLRANEGGQCDPFDPDDAADNGFAVKGRYFTVQNFVACGQHWSDYVTFRYDSRTHGWLFSNRIVTESFPLDDQPDHVTVTRADAHRPVSFGQWQRKD</sequence>
<evidence type="ECO:0000313" key="4">
    <source>
        <dbReference type="Proteomes" id="UP000193146"/>
    </source>
</evidence>
<proteinExistence type="predicted"/>
<feature type="signal peptide" evidence="1">
    <location>
        <begin position="1"/>
        <end position="23"/>
    </location>
</feature>
<evidence type="ECO:0000256" key="1">
    <source>
        <dbReference type="SAM" id="SignalP"/>
    </source>
</evidence>
<accession>A0A1X1PE01</accession>
<dbReference type="EMBL" id="CADIKG010000003">
    <property type="protein sequence ID" value="CAB3753067.1"/>
    <property type="molecule type" value="Genomic_DNA"/>
</dbReference>
<organism evidence="3 4">
    <name type="scientific">Burkholderia puraquae</name>
    <dbReference type="NCBI Taxonomy" id="1904757"/>
    <lineage>
        <taxon>Bacteria</taxon>
        <taxon>Pseudomonadati</taxon>
        <taxon>Pseudomonadota</taxon>
        <taxon>Betaproteobacteria</taxon>
        <taxon>Burkholderiales</taxon>
        <taxon>Burkholderiaceae</taxon>
        <taxon>Burkholderia</taxon>
        <taxon>Burkholderia cepacia complex</taxon>
    </lineage>
</organism>
<evidence type="ECO:0000313" key="5">
    <source>
        <dbReference type="Proteomes" id="UP000494135"/>
    </source>
</evidence>
<evidence type="ECO:0008006" key="6">
    <source>
        <dbReference type="Google" id="ProtNLM"/>
    </source>
</evidence>
<keyword evidence="1" id="KW-0732">Signal</keyword>
<dbReference type="Proteomes" id="UP000193146">
    <property type="component" value="Unassembled WGS sequence"/>
</dbReference>
<dbReference type="OrthoDB" id="7561807at2"/>
<feature type="chain" id="PRO_5044567510" description="Lipoprotein" evidence="1">
    <location>
        <begin position="24"/>
        <end position="192"/>
    </location>
</feature>
<reference evidence="2 5" key="2">
    <citation type="submission" date="2020-04" db="EMBL/GenBank/DDBJ databases">
        <authorList>
            <person name="De Canck E."/>
        </authorList>
    </citation>
    <scope>NUCLEOTIDE SEQUENCE [LARGE SCALE GENOMIC DNA]</scope>
    <source>
        <strain evidence="2 5">LMG 29660</strain>
    </source>
</reference>
<reference evidence="3 4" key="1">
    <citation type="submission" date="2017-04" db="EMBL/GenBank/DDBJ databases">
        <title>Burkholderia puraquae sp. nov., a novel Burkholderia cepacia complex species from hospital setting samples.</title>
        <authorList>
            <person name="Martina P."/>
            <person name="Leguizamon M."/>
            <person name="Prieto C."/>
            <person name="Sousa S."/>
            <person name="Montanaro P."/>
            <person name="Draghi W."/>
            <person name="Staembler M."/>
            <person name="Bettiol M."/>
            <person name="Figoli C."/>
            <person name="Palau J."/>
            <person name="Alvarez F."/>
            <person name="Benetti S."/>
            <person name="Anchat E."/>
            <person name="Vescina C."/>
            <person name="Ferreras J."/>
            <person name="Lasch P."/>
            <person name="Lagares A."/>
            <person name="Zorreguieta A."/>
            <person name="Yantorno O."/>
            <person name="Bosch A."/>
        </authorList>
    </citation>
    <scope>NUCLEOTIDE SEQUENCE [LARGE SCALE GENOMIC DNA]</scope>
    <source>
        <strain evidence="3 4">CAMPA 1040</strain>
    </source>
</reference>
<keyword evidence="4" id="KW-1185">Reference proteome</keyword>
<protein>
    <recommendedName>
        <fullName evidence="6">Lipoprotein</fullName>
    </recommendedName>
</protein>
<gene>
    <name evidence="3" type="ORF">B7G54_21985</name>
    <name evidence="2" type="ORF">LMG29660_01974</name>
</gene>
<name>A0A1X1PE01_9BURK</name>
<dbReference type="RefSeq" id="WP_085040996.1">
    <property type="nucleotide sequence ID" value="NZ_CADIKG010000003.1"/>
</dbReference>
<dbReference type="Proteomes" id="UP000494135">
    <property type="component" value="Unassembled WGS sequence"/>
</dbReference>
<evidence type="ECO:0000313" key="3">
    <source>
        <dbReference type="EMBL" id="ORT84102.1"/>
    </source>
</evidence>
<evidence type="ECO:0000313" key="2">
    <source>
        <dbReference type="EMBL" id="CAB3753067.1"/>
    </source>
</evidence>
<dbReference type="EMBL" id="NBYX01000011">
    <property type="protein sequence ID" value="ORT84102.1"/>
    <property type="molecule type" value="Genomic_DNA"/>
</dbReference>
<dbReference type="AlphaFoldDB" id="A0A1X1PE01"/>